<dbReference type="EMBL" id="JRPR02000012">
    <property type="protein sequence ID" value="TLD95112.1"/>
    <property type="molecule type" value="Genomic_DNA"/>
</dbReference>
<dbReference type="Gene3D" id="1.20.120.520">
    <property type="entry name" value="nmb1532 protein domain like"/>
    <property type="match status" value="1"/>
</dbReference>
<evidence type="ECO:0000313" key="3">
    <source>
        <dbReference type="Proteomes" id="UP000029733"/>
    </source>
</evidence>
<dbReference type="STRING" id="1677920.LS71_07110"/>
<dbReference type="GO" id="GO:0005886">
    <property type="term" value="C:plasma membrane"/>
    <property type="evidence" value="ECO:0007669"/>
    <property type="project" value="TreeGrafter"/>
</dbReference>
<dbReference type="Proteomes" id="UP000029733">
    <property type="component" value="Unassembled WGS sequence"/>
</dbReference>
<dbReference type="InterPro" id="IPR012312">
    <property type="entry name" value="Hemerythrin-like"/>
</dbReference>
<sequence length="143" mass="16376">MQIKDFMTNDHRACDEEFSKIEELVSEGEFESAKNAFEVFKAHTLKHFNQEENLLFIEFINATGMSGGPVEVMTYEHNQMRGLLAQLEAALEAKDSEAFFGTSEAMMIMLQQHNMKEEQMLYNMIQMHLGAQNDELVSKLAAM</sequence>
<feature type="domain" description="Hemerythrin-like" evidence="1">
    <location>
        <begin position="5"/>
        <end position="125"/>
    </location>
</feature>
<keyword evidence="3" id="KW-1185">Reference proteome</keyword>
<dbReference type="AlphaFoldDB" id="A0A4V6I284"/>
<evidence type="ECO:0000313" key="2">
    <source>
        <dbReference type="EMBL" id="TLD95112.1"/>
    </source>
</evidence>
<dbReference type="OrthoDB" id="9792554at2"/>
<proteinExistence type="predicted"/>
<gene>
    <name evidence="2" type="ORF">LS71_008755</name>
</gene>
<protein>
    <submittedName>
        <fullName evidence="2">Hemerythrin domain-containing protein</fullName>
    </submittedName>
</protein>
<comment type="caution">
    <text evidence="2">The sequence shown here is derived from an EMBL/GenBank/DDBJ whole genome shotgun (WGS) entry which is preliminary data.</text>
</comment>
<name>A0A4V6I284_9HELI</name>
<dbReference type="Pfam" id="PF01814">
    <property type="entry name" value="Hemerythrin"/>
    <property type="match status" value="1"/>
</dbReference>
<reference evidence="2 3" key="1">
    <citation type="journal article" date="2014" name="Genome Announc.">
        <title>Draft genome sequences of eight enterohepatic helicobacter species isolated from both laboratory and wild rodents.</title>
        <authorList>
            <person name="Sheh A."/>
            <person name="Shen Z."/>
            <person name="Fox J.G."/>
        </authorList>
    </citation>
    <scope>NUCLEOTIDE SEQUENCE [LARGE SCALE GENOMIC DNA]</scope>
    <source>
        <strain evidence="2 3">MIT 09-6949</strain>
    </source>
</reference>
<dbReference type="PANTHER" id="PTHR39966:SF3">
    <property type="entry name" value="DUF438 DOMAIN-CONTAINING PROTEIN"/>
    <property type="match status" value="1"/>
</dbReference>
<accession>A0A4V6I284</accession>
<dbReference type="PANTHER" id="PTHR39966">
    <property type="entry name" value="BLL2471 PROTEIN-RELATED"/>
    <property type="match status" value="1"/>
</dbReference>
<dbReference type="RefSeq" id="WP_034355769.1">
    <property type="nucleotide sequence ID" value="NZ_JRPR02000012.1"/>
</dbReference>
<organism evidence="2 3">
    <name type="scientific">Helicobacter jaachi</name>
    <dbReference type="NCBI Taxonomy" id="1677920"/>
    <lineage>
        <taxon>Bacteria</taxon>
        <taxon>Pseudomonadati</taxon>
        <taxon>Campylobacterota</taxon>
        <taxon>Epsilonproteobacteria</taxon>
        <taxon>Campylobacterales</taxon>
        <taxon>Helicobacteraceae</taxon>
        <taxon>Helicobacter</taxon>
    </lineage>
</organism>
<evidence type="ECO:0000259" key="1">
    <source>
        <dbReference type="Pfam" id="PF01814"/>
    </source>
</evidence>